<dbReference type="PANTHER" id="PTHR43736:SF1">
    <property type="entry name" value="DIHYDRONEOPTERIN TRIPHOSPHATE DIPHOSPHATASE"/>
    <property type="match status" value="1"/>
</dbReference>
<gene>
    <name evidence="2" type="ORF">AAW51_1251</name>
</gene>
<dbReference type="PATRIC" id="fig|413882.6.peg.1315"/>
<dbReference type="Pfam" id="PF00293">
    <property type="entry name" value="NUDIX"/>
    <property type="match status" value="1"/>
</dbReference>
<dbReference type="STRING" id="413882.AAW51_1251"/>
<evidence type="ECO:0000313" key="3">
    <source>
        <dbReference type="Proteomes" id="UP000035352"/>
    </source>
</evidence>
<accession>A0A0G3BF60</accession>
<dbReference type="Proteomes" id="UP000035352">
    <property type="component" value="Chromosome"/>
</dbReference>
<reference evidence="2 3" key="1">
    <citation type="submission" date="2015-05" db="EMBL/GenBank/DDBJ databases">
        <authorList>
            <person name="Tang B."/>
            <person name="Yu Y."/>
        </authorList>
    </citation>
    <scope>NUCLEOTIDE SEQUENCE [LARGE SCALE GENOMIC DNA]</scope>
    <source>
        <strain evidence="2 3">DSM 7029</strain>
    </source>
</reference>
<dbReference type="InterPro" id="IPR000086">
    <property type="entry name" value="NUDIX_hydrolase_dom"/>
</dbReference>
<protein>
    <submittedName>
        <fullName evidence="2">Dihydroneopterin triphosphate pyrophosphohydolase</fullName>
    </submittedName>
</protein>
<dbReference type="PANTHER" id="PTHR43736">
    <property type="entry name" value="ADP-RIBOSE PYROPHOSPHATASE"/>
    <property type="match status" value="1"/>
</dbReference>
<keyword evidence="3" id="KW-1185">Reference proteome</keyword>
<dbReference type="EMBL" id="CP011371">
    <property type="protein sequence ID" value="AKJ27942.1"/>
    <property type="molecule type" value="Genomic_DNA"/>
</dbReference>
<dbReference type="AlphaFoldDB" id="A0A0G3BF60"/>
<dbReference type="KEGG" id="pbh:AAW51_1251"/>
<evidence type="ECO:0000259" key="1">
    <source>
        <dbReference type="PROSITE" id="PS51462"/>
    </source>
</evidence>
<organism evidence="2 3">
    <name type="scientific">Caldimonas brevitalea</name>
    <dbReference type="NCBI Taxonomy" id="413882"/>
    <lineage>
        <taxon>Bacteria</taxon>
        <taxon>Pseudomonadati</taxon>
        <taxon>Pseudomonadota</taxon>
        <taxon>Betaproteobacteria</taxon>
        <taxon>Burkholderiales</taxon>
        <taxon>Sphaerotilaceae</taxon>
        <taxon>Caldimonas</taxon>
    </lineage>
</organism>
<proteinExistence type="predicted"/>
<dbReference type="Gene3D" id="3.90.79.10">
    <property type="entry name" value="Nucleoside Triphosphate Pyrophosphohydrolase"/>
    <property type="match status" value="1"/>
</dbReference>
<dbReference type="SUPFAM" id="SSF55811">
    <property type="entry name" value="Nudix"/>
    <property type="match status" value="1"/>
</dbReference>
<sequence length="191" mass="21228">MQDQKVSARPYKIPESVLVVIHTADLQVLLLERADRPGFWQSVTGSKDHPDEPPLLTARREVEEETGIRVVDAGAPPDPAAAEVPLTQLRDWGLQNVYEIYPVWRHRYGPGVTHNTESVFGLQVPRELPIRLAPREHLRCVWLPWREAADRCFSPSNAEAVLQLPRFLGAAAVVTAPPNTEAPPRGEEGAA</sequence>
<dbReference type="InterPro" id="IPR015797">
    <property type="entry name" value="NUDIX_hydrolase-like_dom_sf"/>
</dbReference>
<name>A0A0G3BF60_9BURK</name>
<dbReference type="GO" id="GO:0003824">
    <property type="term" value="F:catalytic activity"/>
    <property type="evidence" value="ECO:0007669"/>
    <property type="project" value="UniProtKB-ARBA"/>
</dbReference>
<feature type="domain" description="Nudix hydrolase" evidence="1">
    <location>
        <begin position="10"/>
        <end position="165"/>
    </location>
</feature>
<evidence type="ECO:0000313" key="2">
    <source>
        <dbReference type="EMBL" id="AKJ27942.1"/>
    </source>
</evidence>
<dbReference type="PROSITE" id="PS51462">
    <property type="entry name" value="NUDIX"/>
    <property type="match status" value="1"/>
</dbReference>
<dbReference type="NCBIfam" id="NF006961">
    <property type="entry name" value="PRK09438.1"/>
    <property type="match status" value="1"/>
</dbReference>
<dbReference type="CDD" id="cd04664">
    <property type="entry name" value="NUDIX_DHNTPase_like"/>
    <property type="match status" value="1"/>
</dbReference>